<comment type="caution">
    <text evidence="2">The sequence shown here is derived from an EMBL/GenBank/DDBJ whole genome shotgun (WGS) entry which is preliminary data.</text>
</comment>
<name>A0A2M6WSF3_9BACT</name>
<keyword evidence="1" id="KW-0812">Transmembrane</keyword>
<keyword evidence="1" id="KW-0472">Membrane</keyword>
<sequence length="260" mass="29695">MDLQNFLNLYRSRQRFIWTVVLTVMLITTALSLVQSLKYRSTLRLLVVQDSSTTTDTYAVMRSTEYLSKILAKVSYSTSFADRVLTDNPNIDRAYFGNTSQQLSKRWQSSLVVMAINETGIIEINGFHPNRDQAEKIARGVGARLISANTDYHGLGTAVKIKLLDDPITSNYPVRPNLLVNLFLALVVGLISSFAWIYLRRTAEFEQETYVNYNHNSDLSQPNMEDKPSISESFQPEADELLPWTENFEPEARIQDLLRQ</sequence>
<evidence type="ECO:0008006" key="4">
    <source>
        <dbReference type="Google" id="ProtNLM"/>
    </source>
</evidence>
<organism evidence="2 3">
    <name type="scientific">Candidatus Falkowbacteria bacterium CG10_big_fil_rev_8_21_14_0_10_37_14</name>
    <dbReference type="NCBI Taxonomy" id="1974561"/>
    <lineage>
        <taxon>Bacteria</taxon>
        <taxon>Candidatus Falkowiibacteriota</taxon>
    </lineage>
</organism>
<dbReference type="PANTHER" id="PTHR32309">
    <property type="entry name" value="TYROSINE-PROTEIN KINASE"/>
    <property type="match status" value="1"/>
</dbReference>
<dbReference type="AlphaFoldDB" id="A0A2M6WSF3"/>
<evidence type="ECO:0000256" key="1">
    <source>
        <dbReference type="SAM" id="Phobius"/>
    </source>
</evidence>
<reference evidence="3" key="1">
    <citation type="submission" date="2017-09" db="EMBL/GenBank/DDBJ databases">
        <title>Depth-based differentiation of microbial function through sediment-hosted aquifers and enrichment of novel symbionts in the deep terrestrial subsurface.</title>
        <authorList>
            <person name="Probst A.J."/>
            <person name="Ladd B."/>
            <person name="Jarett J.K."/>
            <person name="Geller-Mcgrath D.E."/>
            <person name="Sieber C.M.K."/>
            <person name="Emerson J.B."/>
            <person name="Anantharaman K."/>
            <person name="Thomas B.C."/>
            <person name="Malmstrom R."/>
            <person name="Stieglmeier M."/>
            <person name="Klingl A."/>
            <person name="Woyke T."/>
            <person name="Ryan C.M."/>
            <person name="Banfield J.F."/>
        </authorList>
    </citation>
    <scope>NUCLEOTIDE SEQUENCE [LARGE SCALE GENOMIC DNA]</scope>
</reference>
<dbReference type="EMBL" id="PFAM01000023">
    <property type="protein sequence ID" value="PIT95740.1"/>
    <property type="molecule type" value="Genomic_DNA"/>
</dbReference>
<dbReference type="PANTHER" id="PTHR32309:SF31">
    <property type="entry name" value="CAPSULAR EXOPOLYSACCHARIDE FAMILY"/>
    <property type="match status" value="1"/>
</dbReference>
<evidence type="ECO:0000313" key="3">
    <source>
        <dbReference type="Proteomes" id="UP000228533"/>
    </source>
</evidence>
<feature type="transmembrane region" description="Helical" evidence="1">
    <location>
        <begin position="16"/>
        <end position="34"/>
    </location>
</feature>
<gene>
    <name evidence="2" type="ORF">COT94_04090</name>
</gene>
<keyword evidence="1" id="KW-1133">Transmembrane helix</keyword>
<dbReference type="InterPro" id="IPR050445">
    <property type="entry name" value="Bact_polysacc_biosynth/exp"/>
</dbReference>
<dbReference type="Proteomes" id="UP000228533">
    <property type="component" value="Unassembled WGS sequence"/>
</dbReference>
<feature type="transmembrane region" description="Helical" evidence="1">
    <location>
        <begin position="178"/>
        <end position="199"/>
    </location>
</feature>
<protein>
    <recommendedName>
        <fullName evidence="4">Polysaccharide chain length determinant N-terminal domain-containing protein</fullName>
    </recommendedName>
</protein>
<proteinExistence type="predicted"/>
<evidence type="ECO:0000313" key="2">
    <source>
        <dbReference type="EMBL" id="PIT95740.1"/>
    </source>
</evidence>
<accession>A0A2M6WSF3</accession>